<dbReference type="Pfam" id="PF00756">
    <property type="entry name" value="Esterase"/>
    <property type="match status" value="1"/>
</dbReference>
<feature type="chain" id="PRO_5004181425" evidence="3">
    <location>
        <begin position="30"/>
        <end position="448"/>
    </location>
</feature>
<dbReference type="Gene3D" id="3.40.50.1820">
    <property type="entry name" value="alpha/beta hydrolase"/>
    <property type="match status" value="1"/>
</dbReference>
<dbReference type="EMBL" id="CP000302">
    <property type="protein sequence ID" value="ABE54001.1"/>
    <property type="molecule type" value="Genomic_DNA"/>
</dbReference>
<dbReference type="AlphaFoldDB" id="Q12RC5"/>
<keyword evidence="5" id="KW-1185">Reference proteome</keyword>
<evidence type="ECO:0000256" key="3">
    <source>
        <dbReference type="SAM" id="SignalP"/>
    </source>
</evidence>
<dbReference type="InterPro" id="IPR029058">
    <property type="entry name" value="AB_hydrolase_fold"/>
</dbReference>
<gene>
    <name evidence="4" type="ordered locus">Sden_0711</name>
</gene>
<proteinExistence type="inferred from homology"/>
<reference evidence="4 5" key="1">
    <citation type="submission" date="2006-03" db="EMBL/GenBank/DDBJ databases">
        <title>Complete sequence of Shewanella denitrificans OS217.</title>
        <authorList>
            <consortium name="US DOE Joint Genome Institute"/>
            <person name="Copeland A."/>
            <person name="Lucas S."/>
            <person name="Lapidus A."/>
            <person name="Barry K."/>
            <person name="Detter J.C."/>
            <person name="Glavina del Rio T."/>
            <person name="Hammon N."/>
            <person name="Israni S."/>
            <person name="Dalin E."/>
            <person name="Tice H."/>
            <person name="Pitluck S."/>
            <person name="Brettin T."/>
            <person name="Bruce D."/>
            <person name="Han C."/>
            <person name="Tapia R."/>
            <person name="Gilna P."/>
            <person name="Kiss H."/>
            <person name="Schmutz J."/>
            <person name="Larimer F."/>
            <person name="Land M."/>
            <person name="Hauser L."/>
            <person name="Kyrpides N."/>
            <person name="Lykidis A."/>
            <person name="Richardson P."/>
        </authorList>
    </citation>
    <scope>NUCLEOTIDE SEQUENCE [LARGE SCALE GENOMIC DNA]</scope>
    <source>
        <strain evidence="5">OS217 / ATCC BAA-1090 / DSM 15013</strain>
    </source>
</reference>
<name>Q12RC5_SHEDO</name>
<dbReference type="PANTHER" id="PTHR40841:SF2">
    <property type="entry name" value="SIDEROPHORE-DEGRADING ESTERASE (EUROFUNG)"/>
    <property type="match status" value="1"/>
</dbReference>
<dbReference type="InterPro" id="IPR000801">
    <property type="entry name" value="Esterase-like"/>
</dbReference>
<dbReference type="RefSeq" id="WP_011495166.1">
    <property type="nucleotide sequence ID" value="NC_007954.1"/>
</dbReference>
<dbReference type="GO" id="GO:0016788">
    <property type="term" value="F:hydrolase activity, acting on ester bonds"/>
    <property type="evidence" value="ECO:0007669"/>
    <property type="project" value="TreeGrafter"/>
</dbReference>
<dbReference type="InterPro" id="IPR052558">
    <property type="entry name" value="Siderophore_Hydrolase_D"/>
</dbReference>
<dbReference type="SUPFAM" id="SSF48452">
    <property type="entry name" value="TPR-like"/>
    <property type="match status" value="1"/>
</dbReference>
<dbReference type="ESTHER" id="shedo-q12rc5">
    <property type="family name" value="A85-IroE-IroD-Fes-Yiel"/>
</dbReference>
<evidence type="ECO:0000256" key="1">
    <source>
        <dbReference type="ARBA" id="ARBA00005622"/>
    </source>
</evidence>
<dbReference type="PANTHER" id="PTHR40841">
    <property type="entry name" value="SIDEROPHORE TRIACETYLFUSARININE C ESTERASE"/>
    <property type="match status" value="1"/>
</dbReference>
<dbReference type="Proteomes" id="UP000001982">
    <property type="component" value="Chromosome"/>
</dbReference>
<evidence type="ECO:0000313" key="4">
    <source>
        <dbReference type="EMBL" id="ABE54001.1"/>
    </source>
</evidence>
<dbReference type="HOGENOM" id="CLU_039834_0_1_6"/>
<dbReference type="InterPro" id="IPR011990">
    <property type="entry name" value="TPR-like_helical_dom_sf"/>
</dbReference>
<evidence type="ECO:0000256" key="2">
    <source>
        <dbReference type="ARBA" id="ARBA00022801"/>
    </source>
</evidence>
<dbReference type="KEGG" id="sdn:Sden_0711"/>
<organism evidence="4 5">
    <name type="scientific">Shewanella denitrificans (strain OS217 / ATCC BAA-1090 / DSM 15013)</name>
    <dbReference type="NCBI Taxonomy" id="318161"/>
    <lineage>
        <taxon>Bacteria</taxon>
        <taxon>Pseudomonadati</taxon>
        <taxon>Pseudomonadota</taxon>
        <taxon>Gammaproteobacteria</taxon>
        <taxon>Alteromonadales</taxon>
        <taxon>Shewanellaceae</taxon>
        <taxon>Shewanella</taxon>
    </lineage>
</organism>
<evidence type="ECO:0000313" key="5">
    <source>
        <dbReference type="Proteomes" id="UP000001982"/>
    </source>
</evidence>
<protein>
    <submittedName>
        <fullName evidence="4">Putative esterase</fullName>
    </submittedName>
</protein>
<dbReference type="SUPFAM" id="SSF53474">
    <property type="entry name" value="alpha/beta-Hydrolases"/>
    <property type="match status" value="1"/>
</dbReference>
<accession>Q12RC5</accession>
<dbReference type="Gene3D" id="1.25.40.10">
    <property type="entry name" value="Tetratricopeptide repeat domain"/>
    <property type="match status" value="1"/>
</dbReference>
<feature type="signal peptide" evidence="3">
    <location>
        <begin position="1"/>
        <end position="29"/>
    </location>
</feature>
<keyword evidence="2" id="KW-0378">Hydrolase</keyword>
<dbReference type="eggNOG" id="COG2819">
    <property type="taxonomic scope" value="Bacteria"/>
</dbReference>
<dbReference type="STRING" id="318161.Sden_0711"/>
<sequence length="448" mass="50989">MIKLAPPFIKFMLSLCFSHLILAPQLSLAAENTRSTESPIQGTPIISGVEFKIDSHTFKAPRRYMVSLPERYYASHRRYPVLYVIDGDFQFQHVSALVTNLARMGKIPPMIVVGVATQGQTDYLYSTTWPLAQSHADTTASEYGGAAKMHDYLTHELLPRVNKQYRTSEQNILAGYSMGGLFTFYSMLQQGPFQAYLTMSPSLWYDDYSAADKLKLFLEQNKRPAKLYLSLANEEGMGVTEAVSVIEKSVEKNAEKSLGKSADKGSLKWDWQFKHYPDETHYSTAMPALYGAMEFLYPNYFSDLDVLLKIDTSEAVLAHFKAKQRLWGGFNFEWLQSYTLAKYFFITKQLDRVDDFLNSAHEAFPASAAELNTQFAKGFIIKGLPDKALELLKKVKNEGELSADWQQQVSLSYQALGKHQLAKRHHQQALALAKKYQLASWEWWELNP</sequence>
<keyword evidence="3" id="KW-0732">Signal</keyword>
<comment type="similarity">
    <text evidence="1">Belongs to the esterase D family.</text>
</comment>